<evidence type="ECO:0000256" key="5">
    <source>
        <dbReference type="ARBA" id="ARBA00058118"/>
    </source>
</evidence>
<feature type="domain" description="Pyrroline-5-carboxylate reductase dimerisation" evidence="9">
    <location>
        <begin position="157"/>
        <end position="252"/>
    </location>
</feature>
<organism evidence="10 11">
    <name type="scientific">Fructilactobacillus fructivorans</name>
    <dbReference type="NCBI Taxonomy" id="1614"/>
    <lineage>
        <taxon>Bacteria</taxon>
        <taxon>Bacillati</taxon>
        <taxon>Bacillota</taxon>
        <taxon>Bacilli</taxon>
        <taxon>Lactobacillales</taxon>
        <taxon>Lactobacillaceae</taxon>
        <taxon>Fructilactobacillus</taxon>
    </lineage>
</organism>
<dbReference type="Proteomes" id="UP000031397">
    <property type="component" value="Unassembled WGS sequence"/>
</dbReference>
<feature type="domain" description="Pyrroline-5-carboxylate reductase catalytic N-terminal" evidence="8">
    <location>
        <begin position="2"/>
        <end position="91"/>
    </location>
</feature>
<sequence length="253" mass="25996">MKIGVLGAGHMGSAIIKGLVNKYDPRDILVKGHHVTSELKDLSKTLGFTIVDDDFPSDLNVLFVTTPAPITVSILKNTKLPDQTVIVSAAQGVTEAEINSVHKNNSVVCIVPNIPVAVNAGCIAVGESDHANEDDVKTALKVVASLGTLIKTSNQNLGIVGTVAGCGPAFVDVFMDALADAAVQNGLDRETAFKVAASMVQGSGKLALDTGISPATLKDQVTSPGGSTIKGVVALDATGFRNAVNKAVNDANQ</sequence>
<accession>A0A0C1Q342</accession>
<evidence type="ECO:0000313" key="11">
    <source>
        <dbReference type="Proteomes" id="UP000031397"/>
    </source>
</evidence>
<evidence type="ECO:0000256" key="3">
    <source>
        <dbReference type="ARBA" id="ARBA00022857"/>
    </source>
</evidence>
<dbReference type="OrthoDB" id="9805754at2"/>
<keyword evidence="3 6" id="KW-0521">NADP</keyword>
<evidence type="ECO:0000313" key="10">
    <source>
        <dbReference type="EMBL" id="KID42233.1"/>
    </source>
</evidence>
<dbReference type="Pfam" id="PF14748">
    <property type="entry name" value="P5CR_dimer"/>
    <property type="match status" value="1"/>
</dbReference>
<comment type="catalytic activity">
    <reaction evidence="6">
        <text>L-proline + NADP(+) = (S)-1-pyrroline-5-carboxylate + NADPH + 2 H(+)</text>
        <dbReference type="Rhea" id="RHEA:14109"/>
        <dbReference type="ChEBI" id="CHEBI:15378"/>
        <dbReference type="ChEBI" id="CHEBI:17388"/>
        <dbReference type="ChEBI" id="CHEBI:57783"/>
        <dbReference type="ChEBI" id="CHEBI:58349"/>
        <dbReference type="ChEBI" id="CHEBI:60039"/>
        <dbReference type="EC" id="1.5.1.2"/>
    </reaction>
</comment>
<dbReference type="AlphaFoldDB" id="A0A0C1Q342"/>
<comment type="similarity">
    <text evidence="1 6">Belongs to the pyrroline-5-carboxylate reductase family.</text>
</comment>
<dbReference type="EMBL" id="JOJZ01000009">
    <property type="protein sequence ID" value="KID42233.1"/>
    <property type="molecule type" value="Genomic_DNA"/>
</dbReference>
<dbReference type="SUPFAM" id="SSF48179">
    <property type="entry name" value="6-phosphogluconate dehydrogenase C-terminal domain-like"/>
    <property type="match status" value="1"/>
</dbReference>
<dbReference type="FunFam" id="1.10.3730.10:FF:000001">
    <property type="entry name" value="Pyrroline-5-carboxylate reductase"/>
    <property type="match status" value="1"/>
</dbReference>
<dbReference type="PATRIC" id="fig|1614.7.peg.152"/>
<evidence type="ECO:0000256" key="7">
    <source>
        <dbReference type="PIRSR" id="PIRSR000193-1"/>
    </source>
</evidence>
<keyword evidence="2 6" id="KW-0641">Proline biosynthesis</keyword>
<keyword evidence="6" id="KW-0963">Cytoplasm</keyword>
<gene>
    <name evidence="6" type="primary">proC</name>
    <name evidence="10" type="ORF">LfDm3_0162</name>
</gene>
<proteinExistence type="inferred from homology"/>
<dbReference type="InterPro" id="IPR008927">
    <property type="entry name" value="6-PGluconate_DH-like_C_sf"/>
</dbReference>
<dbReference type="UniPathway" id="UPA00098">
    <property type="reaction ID" value="UER00361"/>
</dbReference>
<feature type="binding site" evidence="7">
    <location>
        <begin position="6"/>
        <end position="11"/>
    </location>
    <ligand>
        <name>NADP(+)</name>
        <dbReference type="ChEBI" id="CHEBI:58349"/>
    </ligand>
</feature>
<comment type="subcellular location">
    <subcellularLocation>
        <location evidence="6">Cytoplasm</location>
    </subcellularLocation>
</comment>
<evidence type="ECO:0000259" key="8">
    <source>
        <dbReference type="Pfam" id="PF03807"/>
    </source>
</evidence>
<keyword evidence="11" id="KW-1185">Reference proteome</keyword>
<comment type="function">
    <text evidence="5 6">Catalyzes the reduction of 1-pyrroline-5-carboxylate (PCA) to L-proline.</text>
</comment>
<dbReference type="InterPro" id="IPR028939">
    <property type="entry name" value="P5C_Rdtase_cat_N"/>
</dbReference>
<dbReference type="GO" id="GO:0055129">
    <property type="term" value="P:L-proline biosynthetic process"/>
    <property type="evidence" value="ECO:0007669"/>
    <property type="project" value="UniProtKB-UniRule"/>
</dbReference>
<dbReference type="EC" id="1.5.1.2" evidence="6"/>
<dbReference type="PANTHER" id="PTHR11645:SF0">
    <property type="entry name" value="PYRROLINE-5-CARBOXYLATE REDUCTASE 3"/>
    <property type="match status" value="1"/>
</dbReference>
<keyword evidence="4 6" id="KW-0560">Oxidoreductase</keyword>
<dbReference type="SUPFAM" id="SSF51735">
    <property type="entry name" value="NAD(P)-binding Rossmann-fold domains"/>
    <property type="match status" value="1"/>
</dbReference>
<dbReference type="Pfam" id="PF03807">
    <property type="entry name" value="F420_oxidored"/>
    <property type="match status" value="1"/>
</dbReference>
<dbReference type="InterPro" id="IPR000304">
    <property type="entry name" value="Pyrroline-COOH_reductase"/>
</dbReference>
<name>A0A0C1Q342_9LACO</name>
<evidence type="ECO:0000259" key="9">
    <source>
        <dbReference type="Pfam" id="PF14748"/>
    </source>
</evidence>
<dbReference type="GeneID" id="74912867"/>
<evidence type="ECO:0000256" key="1">
    <source>
        <dbReference type="ARBA" id="ARBA00005525"/>
    </source>
</evidence>
<dbReference type="InterPro" id="IPR036291">
    <property type="entry name" value="NAD(P)-bd_dom_sf"/>
</dbReference>
<dbReference type="GO" id="GO:0004735">
    <property type="term" value="F:pyrroline-5-carboxylate reductase activity"/>
    <property type="evidence" value="ECO:0007669"/>
    <property type="project" value="UniProtKB-UniRule"/>
</dbReference>
<dbReference type="Gene3D" id="1.10.3730.10">
    <property type="entry name" value="ProC C-terminal domain-like"/>
    <property type="match status" value="1"/>
</dbReference>
<dbReference type="InterPro" id="IPR029036">
    <property type="entry name" value="P5CR_dimer"/>
</dbReference>
<dbReference type="PIRSF" id="PIRSF000193">
    <property type="entry name" value="Pyrrol-5-carb_rd"/>
    <property type="match status" value="1"/>
</dbReference>
<dbReference type="RefSeq" id="WP_039143163.1">
    <property type="nucleotide sequence ID" value="NZ_JOJZ01000009.1"/>
</dbReference>
<keyword evidence="6" id="KW-0028">Amino-acid biosynthesis</keyword>
<reference evidence="10 11" key="1">
    <citation type="submission" date="2014-06" db="EMBL/GenBank/DDBJ databases">
        <title>Functional and comparative genomic analyses of the Drosophila gut microbiota identify candidate symbiosis factors.</title>
        <authorList>
            <person name="Newell P.D."/>
            <person name="Chaston J.M."/>
            <person name="Douglas A.E."/>
        </authorList>
    </citation>
    <scope>NUCLEOTIDE SEQUENCE [LARGE SCALE GENOMIC DNA]</scope>
    <source>
        <strain evidence="10 11">DmCS_002</strain>
    </source>
</reference>
<dbReference type="PANTHER" id="PTHR11645">
    <property type="entry name" value="PYRROLINE-5-CARBOXYLATE REDUCTASE"/>
    <property type="match status" value="1"/>
</dbReference>
<evidence type="ECO:0000256" key="4">
    <source>
        <dbReference type="ARBA" id="ARBA00023002"/>
    </source>
</evidence>
<comment type="catalytic activity">
    <reaction evidence="6">
        <text>L-proline + NAD(+) = (S)-1-pyrroline-5-carboxylate + NADH + 2 H(+)</text>
        <dbReference type="Rhea" id="RHEA:14105"/>
        <dbReference type="ChEBI" id="CHEBI:15378"/>
        <dbReference type="ChEBI" id="CHEBI:17388"/>
        <dbReference type="ChEBI" id="CHEBI:57540"/>
        <dbReference type="ChEBI" id="CHEBI:57945"/>
        <dbReference type="ChEBI" id="CHEBI:60039"/>
        <dbReference type="EC" id="1.5.1.2"/>
    </reaction>
</comment>
<comment type="pathway">
    <text evidence="6">Amino-acid biosynthesis; L-proline biosynthesis; L-proline from L-glutamate 5-semialdehyde: step 1/1.</text>
</comment>
<protein>
    <recommendedName>
        <fullName evidence="6">Pyrroline-5-carboxylate reductase</fullName>
        <shortName evidence="6">P5C reductase</shortName>
        <shortName evidence="6">P5CR</shortName>
        <ecNumber evidence="6">1.5.1.2</ecNumber>
    </recommendedName>
    <alternativeName>
        <fullName evidence="6">PCA reductase</fullName>
    </alternativeName>
</protein>
<dbReference type="HAMAP" id="MF_01925">
    <property type="entry name" value="P5C_reductase"/>
    <property type="match status" value="1"/>
</dbReference>
<dbReference type="PROSITE" id="PS00521">
    <property type="entry name" value="P5CR"/>
    <property type="match status" value="1"/>
</dbReference>
<dbReference type="GO" id="GO:0005737">
    <property type="term" value="C:cytoplasm"/>
    <property type="evidence" value="ECO:0007669"/>
    <property type="project" value="UniProtKB-SubCell"/>
</dbReference>
<evidence type="ECO:0000256" key="6">
    <source>
        <dbReference type="HAMAP-Rule" id="MF_01925"/>
    </source>
</evidence>
<dbReference type="InterPro" id="IPR053790">
    <property type="entry name" value="P5CR-like_CS"/>
</dbReference>
<evidence type="ECO:0000256" key="2">
    <source>
        <dbReference type="ARBA" id="ARBA00022650"/>
    </source>
</evidence>
<comment type="caution">
    <text evidence="10">The sequence shown here is derived from an EMBL/GenBank/DDBJ whole genome shotgun (WGS) entry which is preliminary data.</text>
</comment>
<dbReference type="Gene3D" id="3.40.50.720">
    <property type="entry name" value="NAD(P)-binding Rossmann-like Domain"/>
    <property type="match status" value="1"/>
</dbReference>